<dbReference type="AlphaFoldDB" id="A0A915IVB6"/>
<proteinExistence type="predicted"/>
<evidence type="ECO:0000313" key="2">
    <source>
        <dbReference type="WBParaSite" id="nRc.2.0.1.t17762-RA"/>
    </source>
</evidence>
<organism evidence="1 2">
    <name type="scientific">Romanomermis culicivorax</name>
    <name type="common">Nematode worm</name>
    <dbReference type="NCBI Taxonomy" id="13658"/>
    <lineage>
        <taxon>Eukaryota</taxon>
        <taxon>Metazoa</taxon>
        <taxon>Ecdysozoa</taxon>
        <taxon>Nematoda</taxon>
        <taxon>Enoplea</taxon>
        <taxon>Dorylaimia</taxon>
        <taxon>Mermithida</taxon>
        <taxon>Mermithoidea</taxon>
        <taxon>Mermithidae</taxon>
        <taxon>Romanomermis</taxon>
    </lineage>
</organism>
<protein>
    <submittedName>
        <fullName evidence="2">Uncharacterized protein</fullName>
    </submittedName>
</protein>
<accession>A0A915IVB6</accession>
<dbReference type="WBParaSite" id="nRc.2.0.1.t17762-RA">
    <property type="protein sequence ID" value="nRc.2.0.1.t17762-RA"/>
    <property type="gene ID" value="nRc.2.0.1.g17762"/>
</dbReference>
<name>A0A915IVB6_ROMCU</name>
<sequence>MPGNDYSVTRYLICHSVSREWCFVKKGKASEKLLGFLLPIVADCHRLSPTLANTIHTLIDLYVCSTLPLVIGCFSDPRSRKKEIRQTPAAPQLDFGTSCELLT</sequence>
<reference evidence="2" key="1">
    <citation type="submission" date="2022-11" db="UniProtKB">
        <authorList>
            <consortium name="WormBaseParasite"/>
        </authorList>
    </citation>
    <scope>IDENTIFICATION</scope>
</reference>
<dbReference type="Proteomes" id="UP000887565">
    <property type="component" value="Unplaced"/>
</dbReference>
<keyword evidence="1" id="KW-1185">Reference proteome</keyword>
<evidence type="ECO:0000313" key="1">
    <source>
        <dbReference type="Proteomes" id="UP000887565"/>
    </source>
</evidence>